<name>A0A517MQB8_9BACT</name>
<feature type="domain" description="Helix-turn-helix" evidence="2">
    <location>
        <begin position="28"/>
        <end position="75"/>
    </location>
</feature>
<feature type="region of interest" description="Disordered" evidence="1">
    <location>
        <begin position="1"/>
        <end position="23"/>
    </location>
</feature>
<evidence type="ECO:0000259" key="2">
    <source>
        <dbReference type="Pfam" id="PF12728"/>
    </source>
</evidence>
<proteinExistence type="predicted"/>
<gene>
    <name evidence="3" type="ORF">HG15A2_03420</name>
</gene>
<dbReference type="AlphaFoldDB" id="A0A517MQB8"/>
<dbReference type="RefSeq" id="WP_145057187.1">
    <property type="nucleotide sequence ID" value="NZ_CP036263.1"/>
</dbReference>
<evidence type="ECO:0000256" key="1">
    <source>
        <dbReference type="SAM" id="MobiDB-lite"/>
    </source>
</evidence>
<dbReference type="EMBL" id="CP036263">
    <property type="protein sequence ID" value="QDS97083.1"/>
    <property type="molecule type" value="Genomic_DNA"/>
</dbReference>
<dbReference type="InterPro" id="IPR009061">
    <property type="entry name" value="DNA-bd_dom_put_sf"/>
</dbReference>
<dbReference type="KEGG" id="amob:HG15A2_03420"/>
<dbReference type="SUPFAM" id="SSF46955">
    <property type="entry name" value="Putative DNA-binding domain"/>
    <property type="match status" value="1"/>
</dbReference>
<organism evidence="3 4">
    <name type="scientific">Adhaeretor mobilis</name>
    <dbReference type="NCBI Taxonomy" id="1930276"/>
    <lineage>
        <taxon>Bacteria</taxon>
        <taxon>Pseudomonadati</taxon>
        <taxon>Planctomycetota</taxon>
        <taxon>Planctomycetia</taxon>
        <taxon>Pirellulales</taxon>
        <taxon>Lacipirellulaceae</taxon>
        <taxon>Adhaeretor</taxon>
    </lineage>
</organism>
<dbReference type="InterPro" id="IPR041657">
    <property type="entry name" value="HTH_17"/>
</dbReference>
<dbReference type="Proteomes" id="UP000319852">
    <property type="component" value="Chromosome"/>
</dbReference>
<dbReference type="Pfam" id="PF12728">
    <property type="entry name" value="HTH_17"/>
    <property type="match status" value="1"/>
</dbReference>
<protein>
    <submittedName>
        <fullName evidence="3">Helix-turn-helix domain protein</fullName>
    </submittedName>
</protein>
<keyword evidence="4" id="KW-1185">Reference proteome</keyword>
<dbReference type="Gene3D" id="1.10.238.160">
    <property type="match status" value="1"/>
</dbReference>
<dbReference type="OrthoDB" id="291753at2"/>
<sequence>MRATNNESLEGDPPPAVTRKEGASLLATPKQVADLLQVSTRTLWRMRSAGSLPTPVRLGAAVRWRRAEIEAWIREGCPSAGNRDNDRRRN</sequence>
<accession>A0A517MQB8</accession>
<evidence type="ECO:0000313" key="3">
    <source>
        <dbReference type="EMBL" id="QDS97083.1"/>
    </source>
</evidence>
<reference evidence="3 4" key="1">
    <citation type="submission" date="2019-02" db="EMBL/GenBank/DDBJ databases">
        <title>Deep-cultivation of Planctomycetes and their phenomic and genomic characterization uncovers novel biology.</title>
        <authorList>
            <person name="Wiegand S."/>
            <person name="Jogler M."/>
            <person name="Boedeker C."/>
            <person name="Pinto D."/>
            <person name="Vollmers J."/>
            <person name="Rivas-Marin E."/>
            <person name="Kohn T."/>
            <person name="Peeters S.H."/>
            <person name="Heuer A."/>
            <person name="Rast P."/>
            <person name="Oberbeckmann S."/>
            <person name="Bunk B."/>
            <person name="Jeske O."/>
            <person name="Meyerdierks A."/>
            <person name="Storesund J.E."/>
            <person name="Kallscheuer N."/>
            <person name="Luecker S."/>
            <person name="Lage O.M."/>
            <person name="Pohl T."/>
            <person name="Merkel B.J."/>
            <person name="Hornburger P."/>
            <person name="Mueller R.-W."/>
            <person name="Bruemmer F."/>
            <person name="Labrenz M."/>
            <person name="Spormann A.M."/>
            <person name="Op den Camp H."/>
            <person name="Overmann J."/>
            <person name="Amann R."/>
            <person name="Jetten M.S.M."/>
            <person name="Mascher T."/>
            <person name="Medema M.H."/>
            <person name="Devos D.P."/>
            <person name="Kaster A.-K."/>
            <person name="Ovreas L."/>
            <person name="Rohde M."/>
            <person name="Galperin M.Y."/>
            <person name="Jogler C."/>
        </authorList>
    </citation>
    <scope>NUCLEOTIDE SEQUENCE [LARGE SCALE GENOMIC DNA]</scope>
    <source>
        <strain evidence="3 4">HG15A2</strain>
    </source>
</reference>
<evidence type="ECO:0000313" key="4">
    <source>
        <dbReference type="Proteomes" id="UP000319852"/>
    </source>
</evidence>